<sequence length="342" mass="40354">MCPVKINAGIIIMKGLTKYFEYQISGFLIFVFFLSVVGCKKEDETEKKINQIELDVEVHRFDREFATAQPNDIPTLKSRYPYLFPAQFPDSIWEAKLRDTLQIELSDEVDNAFGDFKQETRQLESLFKHISYYFPKAKTPKIITLISDVRYEDRIILTDSLLLVGLDNYLGQEHRFYQSIPRYVAQGLNKEYLASDIASAFTKKVLKFPRNRTFLSRMVHYGKELYLKDILLPENTDAQKINYTEEEIEWAQANEERIWRYFVERELLYSTESSLDRRFLDPAPFSKFQLVLDSESPGRLGRYMGWQIVRAYMEKNPKVQLVDLLDMPADELFKNSNYKPKR</sequence>
<dbReference type="AlphaFoldDB" id="A0A2T0MJW6"/>
<keyword evidence="3" id="KW-1185">Reference proteome</keyword>
<dbReference type="InterPro" id="IPR019853">
    <property type="entry name" value="GldB-like"/>
</dbReference>
<dbReference type="NCBIfam" id="TIGR03514">
    <property type="entry name" value="GldB_lipo"/>
    <property type="match status" value="1"/>
</dbReference>
<protein>
    <submittedName>
        <fullName evidence="2">Gliding motility-associated lipoprotein GldB</fullName>
    </submittedName>
</protein>
<dbReference type="Proteomes" id="UP000237640">
    <property type="component" value="Unassembled WGS sequence"/>
</dbReference>
<dbReference type="Pfam" id="PF25594">
    <property type="entry name" value="GldB_lipo"/>
    <property type="match status" value="1"/>
</dbReference>
<evidence type="ECO:0000256" key="1">
    <source>
        <dbReference type="SAM" id="Phobius"/>
    </source>
</evidence>
<feature type="transmembrane region" description="Helical" evidence="1">
    <location>
        <begin position="22"/>
        <end position="39"/>
    </location>
</feature>
<organism evidence="2 3">
    <name type="scientific">Flagellimonas meridianipacifica</name>
    <dbReference type="NCBI Taxonomy" id="1080225"/>
    <lineage>
        <taxon>Bacteria</taxon>
        <taxon>Pseudomonadati</taxon>
        <taxon>Bacteroidota</taxon>
        <taxon>Flavobacteriia</taxon>
        <taxon>Flavobacteriales</taxon>
        <taxon>Flavobacteriaceae</taxon>
        <taxon>Flagellimonas</taxon>
    </lineage>
</organism>
<keyword evidence="1" id="KW-1133">Transmembrane helix</keyword>
<keyword evidence="1" id="KW-0472">Membrane</keyword>
<reference evidence="2 3" key="1">
    <citation type="submission" date="2018-03" db="EMBL/GenBank/DDBJ databases">
        <title>Genomic Encyclopedia of Archaeal and Bacterial Type Strains, Phase II (KMG-II): from individual species to whole genera.</title>
        <authorList>
            <person name="Goeker M."/>
        </authorList>
    </citation>
    <scope>NUCLEOTIDE SEQUENCE [LARGE SCALE GENOMIC DNA]</scope>
    <source>
        <strain evidence="2 3">DSM 25027</strain>
    </source>
</reference>
<name>A0A2T0MJW6_9FLAO</name>
<evidence type="ECO:0000313" key="3">
    <source>
        <dbReference type="Proteomes" id="UP000237640"/>
    </source>
</evidence>
<comment type="caution">
    <text evidence="2">The sequence shown here is derived from an EMBL/GenBank/DDBJ whole genome shotgun (WGS) entry which is preliminary data.</text>
</comment>
<accession>A0A2T0MJW6</accession>
<keyword evidence="2" id="KW-0449">Lipoprotein</keyword>
<gene>
    <name evidence="2" type="ORF">CLV81_1884</name>
</gene>
<evidence type="ECO:0000313" key="2">
    <source>
        <dbReference type="EMBL" id="PRX57871.1"/>
    </source>
</evidence>
<proteinExistence type="predicted"/>
<dbReference type="EMBL" id="PVYX01000001">
    <property type="protein sequence ID" value="PRX57871.1"/>
    <property type="molecule type" value="Genomic_DNA"/>
</dbReference>
<keyword evidence="1" id="KW-0812">Transmembrane</keyword>